<proteinExistence type="predicted"/>
<dbReference type="Proteomes" id="UP001180020">
    <property type="component" value="Unassembled WGS sequence"/>
</dbReference>
<name>A0AAV9C860_ACOCL</name>
<organism evidence="1 2">
    <name type="scientific">Acorus calamus</name>
    <name type="common">Sweet flag</name>
    <dbReference type="NCBI Taxonomy" id="4465"/>
    <lineage>
        <taxon>Eukaryota</taxon>
        <taxon>Viridiplantae</taxon>
        <taxon>Streptophyta</taxon>
        <taxon>Embryophyta</taxon>
        <taxon>Tracheophyta</taxon>
        <taxon>Spermatophyta</taxon>
        <taxon>Magnoliopsida</taxon>
        <taxon>Liliopsida</taxon>
        <taxon>Acoraceae</taxon>
        <taxon>Acorus</taxon>
    </lineage>
</organism>
<evidence type="ECO:0000313" key="1">
    <source>
        <dbReference type="EMBL" id="KAK1284769.1"/>
    </source>
</evidence>
<reference evidence="1" key="1">
    <citation type="journal article" date="2023" name="Nat. Commun.">
        <title>Diploid and tetraploid genomes of Acorus and the evolution of monocots.</title>
        <authorList>
            <person name="Ma L."/>
            <person name="Liu K.W."/>
            <person name="Li Z."/>
            <person name="Hsiao Y.Y."/>
            <person name="Qi Y."/>
            <person name="Fu T."/>
            <person name="Tang G.D."/>
            <person name="Zhang D."/>
            <person name="Sun W.H."/>
            <person name="Liu D.K."/>
            <person name="Li Y."/>
            <person name="Chen G.Z."/>
            <person name="Liu X.D."/>
            <person name="Liao X.Y."/>
            <person name="Jiang Y.T."/>
            <person name="Yu X."/>
            <person name="Hao Y."/>
            <person name="Huang J."/>
            <person name="Zhao X.W."/>
            <person name="Ke S."/>
            <person name="Chen Y.Y."/>
            <person name="Wu W.L."/>
            <person name="Hsu J.L."/>
            <person name="Lin Y.F."/>
            <person name="Huang M.D."/>
            <person name="Li C.Y."/>
            <person name="Huang L."/>
            <person name="Wang Z.W."/>
            <person name="Zhao X."/>
            <person name="Zhong W.Y."/>
            <person name="Peng D.H."/>
            <person name="Ahmad S."/>
            <person name="Lan S."/>
            <person name="Zhang J.S."/>
            <person name="Tsai W.C."/>
            <person name="Van de Peer Y."/>
            <person name="Liu Z.J."/>
        </authorList>
    </citation>
    <scope>NUCLEOTIDE SEQUENCE</scope>
    <source>
        <strain evidence="1">CP</strain>
    </source>
</reference>
<comment type="caution">
    <text evidence="1">The sequence shown here is derived from an EMBL/GenBank/DDBJ whole genome shotgun (WGS) entry which is preliminary data.</text>
</comment>
<evidence type="ECO:0000313" key="2">
    <source>
        <dbReference type="Proteomes" id="UP001180020"/>
    </source>
</evidence>
<accession>A0AAV9C860</accession>
<dbReference type="AlphaFoldDB" id="A0AAV9C860"/>
<gene>
    <name evidence="1" type="ORF">QJS10_CPB21g00786</name>
</gene>
<keyword evidence="2" id="KW-1185">Reference proteome</keyword>
<sequence length="59" mass="6483">MLNRLKCGIIKPKRSPPSPKKIALLVDTFERNLLRHIENLISAASGGDPPPSTPIGLYF</sequence>
<protein>
    <submittedName>
        <fullName evidence="1">Uncharacterized protein</fullName>
    </submittedName>
</protein>
<reference evidence="1" key="2">
    <citation type="submission" date="2023-06" db="EMBL/GenBank/DDBJ databases">
        <authorList>
            <person name="Ma L."/>
            <person name="Liu K.-W."/>
            <person name="Li Z."/>
            <person name="Hsiao Y.-Y."/>
            <person name="Qi Y."/>
            <person name="Fu T."/>
            <person name="Tang G."/>
            <person name="Zhang D."/>
            <person name="Sun W.-H."/>
            <person name="Liu D.-K."/>
            <person name="Li Y."/>
            <person name="Chen G.-Z."/>
            <person name="Liu X.-D."/>
            <person name="Liao X.-Y."/>
            <person name="Jiang Y.-T."/>
            <person name="Yu X."/>
            <person name="Hao Y."/>
            <person name="Huang J."/>
            <person name="Zhao X.-W."/>
            <person name="Ke S."/>
            <person name="Chen Y.-Y."/>
            <person name="Wu W.-L."/>
            <person name="Hsu J.-L."/>
            <person name="Lin Y.-F."/>
            <person name="Huang M.-D."/>
            <person name="Li C.-Y."/>
            <person name="Huang L."/>
            <person name="Wang Z.-W."/>
            <person name="Zhao X."/>
            <person name="Zhong W.-Y."/>
            <person name="Peng D.-H."/>
            <person name="Ahmad S."/>
            <person name="Lan S."/>
            <person name="Zhang J.-S."/>
            <person name="Tsai W.-C."/>
            <person name="Van De Peer Y."/>
            <person name="Liu Z.-J."/>
        </authorList>
    </citation>
    <scope>NUCLEOTIDE SEQUENCE</scope>
    <source>
        <strain evidence="1">CP</strain>
        <tissue evidence="1">Leaves</tissue>
    </source>
</reference>
<dbReference type="EMBL" id="JAUJYO010000021">
    <property type="protein sequence ID" value="KAK1284769.1"/>
    <property type="molecule type" value="Genomic_DNA"/>
</dbReference>